<dbReference type="InterPro" id="IPR036390">
    <property type="entry name" value="WH_DNA-bd_sf"/>
</dbReference>
<dbReference type="EMBL" id="FWFF01000007">
    <property type="protein sequence ID" value="SLM95990.1"/>
    <property type="molecule type" value="Genomic_DNA"/>
</dbReference>
<dbReference type="RefSeq" id="WP_179207076.1">
    <property type="nucleotide sequence ID" value="NZ_FWFF01000007.1"/>
</dbReference>
<dbReference type="PANTHER" id="PTHR33202:SF18">
    <property type="entry name" value="TRANSCRIPTIONAL REGULATOR FURA"/>
    <property type="match status" value="1"/>
</dbReference>
<dbReference type="GO" id="GO:0000976">
    <property type="term" value="F:transcription cis-regulatory region binding"/>
    <property type="evidence" value="ECO:0007669"/>
    <property type="project" value="TreeGrafter"/>
</dbReference>
<evidence type="ECO:0000313" key="6">
    <source>
        <dbReference type="Proteomes" id="UP000196581"/>
    </source>
</evidence>
<evidence type="ECO:0000256" key="4">
    <source>
        <dbReference type="PIRSR" id="PIRSR602481-1"/>
    </source>
</evidence>
<name>A0A1X6XA57_9MICO</name>
<dbReference type="GO" id="GO:0008270">
    <property type="term" value="F:zinc ion binding"/>
    <property type="evidence" value="ECO:0007669"/>
    <property type="project" value="TreeGrafter"/>
</dbReference>
<dbReference type="GO" id="GO:0005737">
    <property type="term" value="C:cytoplasm"/>
    <property type="evidence" value="ECO:0007669"/>
    <property type="project" value="UniProtKB-SubCell"/>
</dbReference>
<feature type="binding site" evidence="4">
    <location>
        <position position="136"/>
    </location>
    <ligand>
        <name>Zn(2+)</name>
        <dbReference type="ChEBI" id="CHEBI:29105"/>
    </ligand>
</feature>
<evidence type="ECO:0000256" key="2">
    <source>
        <dbReference type="ARBA" id="ARBA00022490"/>
    </source>
</evidence>
<feature type="binding site" evidence="4">
    <location>
        <position position="95"/>
    </location>
    <ligand>
        <name>Zn(2+)</name>
        <dbReference type="ChEBI" id="CHEBI:29105"/>
    </ligand>
</feature>
<protein>
    <submittedName>
        <fullName evidence="5">Transcriptional regulator, FUR family</fullName>
    </submittedName>
</protein>
<dbReference type="CDD" id="cd07153">
    <property type="entry name" value="Fur_like"/>
    <property type="match status" value="1"/>
</dbReference>
<dbReference type="Gene3D" id="1.10.10.10">
    <property type="entry name" value="Winged helix-like DNA-binding domain superfamily/Winged helix DNA-binding domain"/>
    <property type="match status" value="1"/>
</dbReference>
<sequence>MQRMQEADLTDQVRRAGMRATPGRVAALDFLTANPHCTAAEVHAGIAEQLPSLSMQSVHNVVNDLTEKGLLRRVDAPGAARYETRTDDNHHHIRCVVCHRIEDVDCVTGDAPCLSPVGTSGMPVLLSADVTFQAVCTECVGAWEASHASTA</sequence>
<comment type="subcellular location">
    <subcellularLocation>
        <location evidence="1">Cytoplasm</location>
    </subcellularLocation>
</comment>
<dbReference type="PANTHER" id="PTHR33202">
    <property type="entry name" value="ZINC UPTAKE REGULATION PROTEIN"/>
    <property type="match status" value="1"/>
</dbReference>
<keyword evidence="4" id="KW-0862">Zinc</keyword>
<organism evidence="5 6">
    <name type="scientific">Brevibacterium yomogidense</name>
    <dbReference type="NCBI Taxonomy" id="946573"/>
    <lineage>
        <taxon>Bacteria</taxon>
        <taxon>Bacillati</taxon>
        <taxon>Actinomycetota</taxon>
        <taxon>Actinomycetes</taxon>
        <taxon>Micrococcales</taxon>
        <taxon>Brevibacteriaceae</taxon>
        <taxon>Brevibacterium</taxon>
    </lineage>
</organism>
<dbReference type="AlphaFoldDB" id="A0A1X6XA57"/>
<dbReference type="GO" id="GO:0045892">
    <property type="term" value="P:negative regulation of DNA-templated transcription"/>
    <property type="evidence" value="ECO:0007669"/>
    <property type="project" value="TreeGrafter"/>
</dbReference>
<reference evidence="6" key="1">
    <citation type="submission" date="2017-02" db="EMBL/GenBank/DDBJ databases">
        <authorList>
            <person name="Dridi B."/>
        </authorList>
    </citation>
    <scope>NUCLEOTIDE SEQUENCE [LARGE SCALE GENOMIC DNA]</scope>
    <source>
        <strain evidence="6">B Co 03.10</strain>
    </source>
</reference>
<dbReference type="InterPro" id="IPR036388">
    <property type="entry name" value="WH-like_DNA-bd_sf"/>
</dbReference>
<feature type="binding site" evidence="4">
    <location>
        <position position="98"/>
    </location>
    <ligand>
        <name>Zn(2+)</name>
        <dbReference type="ChEBI" id="CHEBI:29105"/>
    </ligand>
</feature>
<dbReference type="Pfam" id="PF01475">
    <property type="entry name" value="FUR"/>
    <property type="match status" value="1"/>
</dbReference>
<gene>
    <name evidence="5" type="ORF">FM105_05240</name>
</gene>
<evidence type="ECO:0000313" key="5">
    <source>
        <dbReference type="EMBL" id="SLM95990.1"/>
    </source>
</evidence>
<dbReference type="InterPro" id="IPR002481">
    <property type="entry name" value="FUR"/>
</dbReference>
<dbReference type="GO" id="GO:0003700">
    <property type="term" value="F:DNA-binding transcription factor activity"/>
    <property type="evidence" value="ECO:0007669"/>
    <property type="project" value="InterPro"/>
</dbReference>
<dbReference type="GO" id="GO:1900376">
    <property type="term" value="P:regulation of secondary metabolite biosynthetic process"/>
    <property type="evidence" value="ECO:0007669"/>
    <property type="project" value="TreeGrafter"/>
</dbReference>
<accession>A0A1X6XA57</accession>
<comment type="cofactor">
    <cofactor evidence="4">
        <name>Zn(2+)</name>
        <dbReference type="ChEBI" id="CHEBI:29105"/>
    </cofactor>
    <text evidence="4">Binds 1 zinc ion per subunit.</text>
</comment>
<dbReference type="SUPFAM" id="SSF46785">
    <property type="entry name" value="Winged helix' DNA-binding domain"/>
    <property type="match status" value="1"/>
</dbReference>
<evidence type="ECO:0000256" key="1">
    <source>
        <dbReference type="ARBA" id="ARBA00004496"/>
    </source>
</evidence>
<keyword evidence="2" id="KW-0963">Cytoplasm</keyword>
<dbReference type="Proteomes" id="UP000196581">
    <property type="component" value="Unassembled WGS sequence"/>
</dbReference>
<keyword evidence="3 4" id="KW-0479">Metal-binding</keyword>
<keyword evidence="6" id="KW-1185">Reference proteome</keyword>
<proteinExistence type="predicted"/>
<feature type="binding site" evidence="4">
    <location>
        <position position="139"/>
    </location>
    <ligand>
        <name>Zn(2+)</name>
        <dbReference type="ChEBI" id="CHEBI:29105"/>
    </ligand>
</feature>
<evidence type="ECO:0000256" key="3">
    <source>
        <dbReference type="ARBA" id="ARBA00022723"/>
    </source>
</evidence>